<dbReference type="Gramene" id="TVU25855">
    <property type="protein sequence ID" value="TVU25855"/>
    <property type="gene ID" value="EJB05_28368"/>
</dbReference>
<feature type="chain" id="PRO_5023973623" description="Dirigent protein" evidence="4">
    <location>
        <begin position="21"/>
        <end position="176"/>
    </location>
</feature>
<comment type="similarity">
    <text evidence="1 4">Belongs to the plant dirigent protein family.</text>
</comment>
<protein>
    <recommendedName>
        <fullName evidence="4">Dirigent protein</fullName>
    </recommendedName>
</protein>
<evidence type="ECO:0000256" key="2">
    <source>
        <dbReference type="ARBA" id="ARBA00011738"/>
    </source>
</evidence>
<evidence type="ECO:0000313" key="5">
    <source>
        <dbReference type="EMBL" id="TVU25855.1"/>
    </source>
</evidence>
<dbReference type="EMBL" id="RWGY01000013">
    <property type="protein sequence ID" value="TVU25855.1"/>
    <property type="molecule type" value="Genomic_DNA"/>
</dbReference>
<feature type="signal peptide" evidence="4">
    <location>
        <begin position="1"/>
        <end position="20"/>
    </location>
</feature>
<dbReference type="InterPro" id="IPR044859">
    <property type="entry name" value="Allene_oxi_cyc_Dirigent"/>
</dbReference>
<sequence length="176" mass="18403">MFLQLLALMSLAALAGTGDGAKATTHLRFYLHDIVTALPGQPATAVRIAKATAPLPGNPTIPFGDMFVIDDPLTEGPNAASPAVGRAQGFYLVASQTEIALMLIFNAVFTAGPHNGSTVAVVSRDLITAKVRELPVVGGTGVFRGATGYALFRTHTFNTSDMNAVLKVDICMRCVS</sequence>
<dbReference type="PANTHER" id="PTHR21495">
    <property type="entry name" value="NUCLEOPORIN-RELATED"/>
    <property type="match status" value="1"/>
</dbReference>
<gene>
    <name evidence="5" type="ORF">EJB05_28368</name>
</gene>
<evidence type="ECO:0000256" key="1">
    <source>
        <dbReference type="ARBA" id="ARBA00010746"/>
    </source>
</evidence>
<keyword evidence="6" id="KW-1185">Reference proteome</keyword>
<dbReference type="OrthoDB" id="665505at2759"/>
<comment type="caution">
    <text evidence="5">The sequence shown here is derived from an EMBL/GenBank/DDBJ whole genome shotgun (WGS) entry which is preliminary data.</text>
</comment>
<dbReference type="GO" id="GO:0048046">
    <property type="term" value="C:apoplast"/>
    <property type="evidence" value="ECO:0007669"/>
    <property type="project" value="UniProtKB-SubCell"/>
</dbReference>
<comment type="function">
    <text evidence="4">Dirigent proteins impart stereoselectivity on the phenoxy radical-coupling reaction, yielding optically active lignans from two molecules of coniferyl alcohol in the biosynthesis of lignans, flavonolignans, and alkaloids and thus plays a central role in plant secondary metabolism.</text>
</comment>
<evidence type="ECO:0000256" key="3">
    <source>
        <dbReference type="ARBA" id="ARBA00022525"/>
    </source>
</evidence>
<reference evidence="5 6" key="1">
    <citation type="journal article" date="2019" name="Sci. Rep.">
        <title>A high-quality genome of Eragrostis curvula grass provides insights into Poaceae evolution and supports new strategies to enhance forage quality.</title>
        <authorList>
            <person name="Carballo J."/>
            <person name="Santos B.A.C.M."/>
            <person name="Zappacosta D."/>
            <person name="Garbus I."/>
            <person name="Selva J.P."/>
            <person name="Gallo C.A."/>
            <person name="Diaz A."/>
            <person name="Albertini E."/>
            <person name="Caccamo M."/>
            <person name="Echenique V."/>
        </authorList>
    </citation>
    <scope>NUCLEOTIDE SEQUENCE [LARGE SCALE GENOMIC DNA]</scope>
    <source>
        <strain evidence="6">cv. Victoria</strain>
        <tissue evidence="5">Leaf</tissue>
    </source>
</reference>
<comment type="subcellular location">
    <subcellularLocation>
        <location evidence="4">Secreted</location>
        <location evidence="4">Extracellular space</location>
        <location evidence="4">Apoplast</location>
    </subcellularLocation>
</comment>
<accession>A0A5J9UQR7</accession>
<keyword evidence="3 4" id="KW-0964">Secreted</keyword>
<name>A0A5J9UQR7_9POAL</name>
<dbReference type="Proteomes" id="UP000324897">
    <property type="component" value="Chromosome 2"/>
</dbReference>
<proteinExistence type="inferred from homology"/>
<dbReference type="AlphaFoldDB" id="A0A5J9UQR7"/>
<keyword evidence="4" id="KW-0732">Signal</keyword>
<dbReference type="InterPro" id="IPR004265">
    <property type="entry name" value="Dirigent"/>
</dbReference>
<dbReference type="GO" id="GO:0009699">
    <property type="term" value="P:phenylpropanoid biosynthetic process"/>
    <property type="evidence" value="ECO:0007669"/>
    <property type="project" value="UniProtKB-ARBA"/>
</dbReference>
<dbReference type="Pfam" id="PF03018">
    <property type="entry name" value="Dirigent"/>
    <property type="match status" value="1"/>
</dbReference>
<feature type="non-terminal residue" evidence="5">
    <location>
        <position position="1"/>
    </location>
</feature>
<comment type="subunit">
    <text evidence="2 4">Homodimer.</text>
</comment>
<keyword evidence="4" id="KW-0052">Apoplast</keyword>
<evidence type="ECO:0000256" key="4">
    <source>
        <dbReference type="RuleBase" id="RU363099"/>
    </source>
</evidence>
<organism evidence="5 6">
    <name type="scientific">Eragrostis curvula</name>
    <name type="common">weeping love grass</name>
    <dbReference type="NCBI Taxonomy" id="38414"/>
    <lineage>
        <taxon>Eukaryota</taxon>
        <taxon>Viridiplantae</taxon>
        <taxon>Streptophyta</taxon>
        <taxon>Embryophyta</taxon>
        <taxon>Tracheophyta</taxon>
        <taxon>Spermatophyta</taxon>
        <taxon>Magnoliopsida</taxon>
        <taxon>Liliopsida</taxon>
        <taxon>Poales</taxon>
        <taxon>Poaceae</taxon>
        <taxon>PACMAD clade</taxon>
        <taxon>Chloridoideae</taxon>
        <taxon>Eragrostideae</taxon>
        <taxon>Eragrostidinae</taxon>
        <taxon>Eragrostis</taxon>
    </lineage>
</organism>
<dbReference type="Gene3D" id="2.40.480.10">
    <property type="entry name" value="Allene oxide cyclase-like"/>
    <property type="match status" value="1"/>
</dbReference>
<evidence type="ECO:0000313" key="6">
    <source>
        <dbReference type="Proteomes" id="UP000324897"/>
    </source>
</evidence>